<feature type="transmembrane region" description="Helical" evidence="8">
    <location>
        <begin position="304"/>
        <end position="326"/>
    </location>
</feature>
<dbReference type="PRINTS" id="PR01036">
    <property type="entry name" value="TCRTETB"/>
</dbReference>
<sequence>MISSPQGRPALWLLVLITFSGTLAMHMFVPALPVAARDLNASIAATQMTISLYIIGLAVGQLVYGPLSDCFGRRPMLIIGLVLYTAAGLAALLAPDIRVLIGARLVQALGGCAGLVLGRAMVRDTAGSEDAARRLALMNLMATVGPGLAPLIGGTLAASLGWRSIFLVLSALGIANLIFAWRLLPETGRPSGTISVLSLASDYKRLLSSPIFLGFAIGGGCATTSMYAFIAAAPFIFVDQLHQPQHDIGLYLGILVVGVSLGSVLAGRLIGRVAIERLMVGANVISVLGALAFLTVVLTGQMTVFSTLALMFLFTLGAGMASPAALTKAVSVNPKMIGSAAGLYGFAQMVIGAMCTSLAGLGRNPALAAGVVLAGTGLLGQLAFWIALRREASSPAL</sequence>
<dbReference type="RefSeq" id="WP_224313136.1">
    <property type="nucleotide sequence ID" value="NZ_JAIRBM010000007.1"/>
</dbReference>
<dbReference type="PROSITE" id="PS50850">
    <property type="entry name" value="MFS"/>
    <property type="match status" value="1"/>
</dbReference>
<dbReference type="InterPro" id="IPR004812">
    <property type="entry name" value="Efflux_drug-R_Bcr/CmlA"/>
</dbReference>
<dbReference type="PANTHER" id="PTHR23502:SF132">
    <property type="entry name" value="POLYAMINE TRANSPORTER 2-RELATED"/>
    <property type="match status" value="1"/>
</dbReference>
<evidence type="ECO:0000256" key="8">
    <source>
        <dbReference type="RuleBase" id="RU365088"/>
    </source>
</evidence>
<feature type="transmembrane region" description="Helical" evidence="8">
    <location>
        <begin position="101"/>
        <end position="122"/>
    </location>
</feature>
<feature type="transmembrane region" description="Helical" evidence="8">
    <location>
        <begin position="164"/>
        <end position="184"/>
    </location>
</feature>
<dbReference type="EMBL" id="JAIRBM010000007">
    <property type="protein sequence ID" value="MBZ6076810.1"/>
    <property type="molecule type" value="Genomic_DNA"/>
</dbReference>
<evidence type="ECO:0000256" key="6">
    <source>
        <dbReference type="ARBA" id="ARBA00022989"/>
    </source>
</evidence>
<feature type="transmembrane region" description="Helical" evidence="8">
    <location>
        <begin position="44"/>
        <end position="64"/>
    </location>
</feature>
<keyword evidence="8" id="KW-0997">Cell inner membrane</keyword>
<feature type="transmembrane region" description="Helical" evidence="8">
    <location>
        <begin position="367"/>
        <end position="388"/>
    </location>
</feature>
<dbReference type="NCBIfam" id="TIGR00710">
    <property type="entry name" value="efflux_Bcr_CflA"/>
    <property type="match status" value="1"/>
</dbReference>
<keyword evidence="7 8" id="KW-0472">Membrane</keyword>
<reference evidence="10 11" key="1">
    <citation type="submission" date="2021-09" db="EMBL/GenBank/DDBJ databases">
        <title>The complete genome sequence of a new microorganism.</title>
        <authorList>
            <person name="Zi Z."/>
        </authorList>
    </citation>
    <scope>NUCLEOTIDE SEQUENCE [LARGE SCALE GENOMIC DNA]</scope>
    <source>
        <strain evidence="10 11">WGZ8</strain>
    </source>
</reference>
<keyword evidence="4" id="KW-1003">Cell membrane</keyword>
<comment type="similarity">
    <text evidence="2 8">Belongs to the major facilitator superfamily. Bcr/CmlA family.</text>
</comment>
<evidence type="ECO:0000256" key="4">
    <source>
        <dbReference type="ARBA" id="ARBA00022475"/>
    </source>
</evidence>
<dbReference type="CDD" id="cd17320">
    <property type="entry name" value="MFS_MdfA_MDR_like"/>
    <property type="match status" value="1"/>
</dbReference>
<dbReference type="SUPFAM" id="SSF103473">
    <property type="entry name" value="MFS general substrate transporter"/>
    <property type="match status" value="1"/>
</dbReference>
<comment type="subcellular location">
    <subcellularLocation>
        <location evidence="8">Cell inner membrane</location>
        <topology evidence="8">Multi-pass membrane protein</topology>
    </subcellularLocation>
    <subcellularLocation>
        <location evidence="1">Cell membrane</location>
        <topology evidence="1">Multi-pass membrane protein</topology>
    </subcellularLocation>
</comment>
<dbReference type="InterPro" id="IPR036259">
    <property type="entry name" value="MFS_trans_sf"/>
</dbReference>
<protein>
    <recommendedName>
        <fullName evidence="8">Bcr/CflA family efflux transporter</fullName>
    </recommendedName>
</protein>
<comment type="caution">
    <text evidence="10">The sequence shown here is derived from an EMBL/GenBank/DDBJ whole genome shotgun (WGS) entry which is preliminary data.</text>
</comment>
<feature type="transmembrane region" description="Helical" evidence="8">
    <location>
        <begin position="338"/>
        <end position="361"/>
    </location>
</feature>
<dbReference type="Gene3D" id="1.20.1720.10">
    <property type="entry name" value="Multidrug resistance protein D"/>
    <property type="match status" value="1"/>
</dbReference>
<keyword evidence="6 8" id="KW-1133">Transmembrane helix</keyword>
<gene>
    <name evidence="10" type="ORF">K9B37_11035</name>
</gene>
<keyword evidence="5 8" id="KW-0812">Transmembrane</keyword>
<name>A0ABS7VNW0_9HYPH</name>
<dbReference type="Pfam" id="PF07690">
    <property type="entry name" value="MFS_1"/>
    <property type="match status" value="1"/>
</dbReference>
<evidence type="ECO:0000259" key="9">
    <source>
        <dbReference type="PROSITE" id="PS50850"/>
    </source>
</evidence>
<feature type="transmembrane region" description="Helical" evidence="8">
    <location>
        <begin position="134"/>
        <end position="158"/>
    </location>
</feature>
<feature type="transmembrane region" description="Helical" evidence="8">
    <location>
        <begin position="76"/>
        <end position="95"/>
    </location>
</feature>
<organism evidence="10 11">
    <name type="scientific">Microvirga puerhi</name>
    <dbReference type="NCBI Taxonomy" id="2876078"/>
    <lineage>
        <taxon>Bacteria</taxon>
        <taxon>Pseudomonadati</taxon>
        <taxon>Pseudomonadota</taxon>
        <taxon>Alphaproteobacteria</taxon>
        <taxon>Hyphomicrobiales</taxon>
        <taxon>Methylobacteriaceae</taxon>
        <taxon>Microvirga</taxon>
    </lineage>
</organism>
<evidence type="ECO:0000256" key="3">
    <source>
        <dbReference type="ARBA" id="ARBA00022448"/>
    </source>
</evidence>
<keyword evidence="11" id="KW-1185">Reference proteome</keyword>
<dbReference type="Proteomes" id="UP000704176">
    <property type="component" value="Unassembled WGS sequence"/>
</dbReference>
<feature type="domain" description="Major facilitator superfamily (MFS) profile" evidence="9">
    <location>
        <begin position="10"/>
        <end position="392"/>
    </location>
</feature>
<evidence type="ECO:0000256" key="2">
    <source>
        <dbReference type="ARBA" id="ARBA00006236"/>
    </source>
</evidence>
<proteinExistence type="inferred from homology"/>
<evidence type="ECO:0000256" key="5">
    <source>
        <dbReference type="ARBA" id="ARBA00022692"/>
    </source>
</evidence>
<keyword evidence="3 8" id="KW-0813">Transport</keyword>
<feature type="transmembrane region" description="Helical" evidence="8">
    <location>
        <begin position="278"/>
        <end position="298"/>
    </location>
</feature>
<evidence type="ECO:0000256" key="7">
    <source>
        <dbReference type="ARBA" id="ARBA00023136"/>
    </source>
</evidence>
<dbReference type="PANTHER" id="PTHR23502">
    <property type="entry name" value="MAJOR FACILITATOR SUPERFAMILY"/>
    <property type="match status" value="1"/>
</dbReference>
<evidence type="ECO:0000256" key="1">
    <source>
        <dbReference type="ARBA" id="ARBA00004651"/>
    </source>
</evidence>
<feature type="transmembrane region" description="Helical" evidence="8">
    <location>
        <begin position="12"/>
        <end position="32"/>
    </location>
</feature>
<feature type="transmembrane region" description="Helical" evidence="8">
    <location>
        <begin position="211"/>
        <end position="236"/>
    </location>
</feature>
<evidence type="ECO:0000313" key="10">
    <source>
        <dbReference type="EMBL" id="MBZ6076810.1"/>
    </source>
</evidence>
<dbReference type="InterPro" id="IPR020846">
    <property type="entry name" value="MFS_dom"/>
</dbReference>
<dbReference type="InterPro" id="IPR011701">
    <property type="entry name" value="MFS"/>
</dbReference>
<accession>A0ABS7VNW0</accession>
<evidence type="ECO:0000313" key="11">
    <source>
        <dbReference type="Proteomes" id="UP000704176"/>
    </source>
</evidence>
<feature type="transmembrane region" description="Helical" evidence="8">
    <location>
        <begin position="248"/>
        <end position="266"/>
    </location>
</feature>